<proteinExistence type="predicted"/>
<sequence length="150" mass="17425">MAPFDSGFDPRQRRHLIRAQLVSQLIRVQLEGNLPFLGYFLAKELHEWLNTRRKWKFIQKYMKKRSKRVGAQISECSKDVKNGVCEISQTLKRAAKYFRINKLNSHRCEVGFHLVVFGFHRGVKLQGKSKALCKRAAKFSQQKADSATLC</sequence>
<gene>
    <name evidence="1" type="ORF">VITISV_020510</name>
</gene>
<evidence type="ECO:0000313" key="1">
    <source>
        <dbReference type="EMBL" id="CAN64001.1"/>
    </source>
</evidence>
<accession>A5BY87</accession>
<organism evidence="1">
    <name type="scientific">Vitis vinifera</name>
    <name type="common">Grape</name>
    <dbReference type="NCBI Taxonomy" id="29760"/>
    <lineage>
        <taxon>Eukaryota</taxon>
        <taxon>Viridiplantae</taxon>
        <taxon>Streptophyta</taxon>
        <taxon>Embryophyta</taxon>
        <taxon>Tracheophyta</taxon>
        <taxon>Spermatophyta</taxon>
        <taxon>Magnoliopsida</taxon>
        <taxon>eudicotyledons</taxon>
        <taxon>Gunneridae</taxon>
        <taxon>Pentapetalae</taxon>
        <taxon>rosids</taxon>
        <taxon>Vitales</taxon>
        <taxon>Vitaceae</taxon>
        <taxon>Viteae</taxon>
        <taxon>Vitis</taxon>
    </lineage>
</organism>
<name>A5BY87_VITVI</name>
<dbReference type="EMBL" id="AM475525">
    <property type="protein sequence ID" value="CAN64001.1"/>
    <property type="molecule type" value="Genomic_DNA"/>
</dbReference>
<reference evidence="1" key="1">
    <citation type="journal article" date="2007" name="PLoS ONE">
        <title>The first genome sequence of an elite grapevine cultivar (Pinot noir Vitis vinifera L.): coping with a highly heterozygous genome.</title>
        <authorList>
            <person name="Velasco R."/>
            <person name="Zharkikh A."/>
            <person name="Troggio M."/>
            <person name="Cartwright D.A."/>
            <person name="Cestaro A."/>
            <person name="Pruss D."/>
            <person name="Pindo M."/>
            <person name="FitzGerald L.M."/>
            <person name="Vezzulli S."/>
            <person name="Reid J."/>
            <person name="Malacarne G."/>
            <person name="Iliev D."/>
            <person name="Coppola G."/>
            <person name="Wardell B."/>
            <person name="Micheletti D."/>
            <person name="Macalma T."/>
            <person name="Facci M."/>
            <person name="Mitchell J.T."/>
            <person name="Perazzolli M."/>
            <person name="Eldredge G."/>
            <person name="Gatto P."/>
            <person name="Oyzerski R."/>
            <person name="Moretto M."/>
            <person name="Gutin N."/>
            <person name="Stefanini M."/>
            <person name="Chen Y."/>
            <person name="Segala C."/>
            <person name="Davenport C."/>
            <person name="Dematte L."/>
            <person name="Mraz A."/>
            <person name="Battilana J."/>
            <person name="Stormo K."/>
            <person name="Costa F."/>
            <person name="Tao Q."/>
            <person name="Si-Ammour A."/>
            <person name="Harkins T."/>
            <person name="Lackey A."/>
            <person name="Perbost C."/>
            <person name="Taillon B."/>
            <person name="Stella A."/>
            <person name="Solovyev V."/>
            <person name="Fawcett J.A."/>
            <person name="Sterck L."/>
            <person name="Vandepoele K."/>
            <person name="Grando S.M."/>
            <person name="Toppo S."/>
            <person name="Moser C."/>
            <person name="Lanchbury J."/>
            <person name="Bogden R."/>
            <person name="Skolnick M."/>
            <person name="Sgaramella V."/>
            <person name="Bhatnagar S.K."/>
            <person name="Fontana P."/>
            <person name="Gutin A."/>
            <person name="Van de Peer Y."/>
            <person name="Salamini F."/>
            <person name="Viola R."/>
        </authorList>
    </citation>
    <scope>NUCLEOTIDE SEQUENCE</scope>
</reference>
<protein>
    <submittedName>
        <fullName evidence="1">Uncharacterized protein</fullName>
    </submittedName>
</protein>
<dbReference type="AlphaFoldDB" id="A5BY87"/>